<dbReference type="AlphaFoldDB" id="A0A226EM74"/>
<name>A0A226EM74_FOLCA</name>
<protein>
    <submittedName>
        <fullName evidence="2">Halomucin</fullName>
    </submittedName>
</protein>
<comment type="caution">
    <text evidence="2">The sequence shown here is derived from an EMBL/GenBank/DDBJ whole genome shotgun (WGS) entry which is preliminary data.</text>
</comment>
<feature type="compositionally biased region" description="Basic and acidic residues" evidence="1">
    <location>
        <begin position="92"/>
        <end position="121"/>
    </location>
</feature>
<evidence type="ECO:0000313" key="2">
    <source>
        <dbReference type="EMBL" id="OXA58785.1"/>
    </source>
</evidence>
<feature type="region of interest" description="Disordered" evidence="1">
    <location>
        <begin position="1"/>
        <end position="128"/>
    </location>
</feature>
<feature type="compositionally biased region" description="Basic residues" evidence="1">
    <location>
        <begin position="1"/>
        <end position="13"/>
    </location>
</feature>
<feature type="compositionally biased region" description="Acidic residues" evidence="1">
    <location>
        <begin position="82"/>
        <end position="91"/>
    </location>
</feature>
<sequence length="348" mass="39913">MAPPKKRPSRKTTRNPPDTDHPQMEPASAVDDSDSSPDTDHQNTEGRGRSLRKRKKVSYTYDDDSESDSDHGQAHPHSDHMNDDDDSESAPDTDHSPMERTNEGDDSDSDHGQAHPHSDHMNDDDDSAHSEQILPYTLPTKTKEDVINEHNAMCQVRRGYRCQFWCVTKPILSLRVSTVRDEGKKVCPTYVPVDGTPGVYTYKYATHPQVEFILLFDITFRERQNSPINSSCHAVEALSHFVSKLWQYQNIHDPAKYLPLYDAANNSSTNYHARYWEHLDFEILMESPMYPDHDIKCNRQSITEFCTSFDAFNLTPQRRSTTVKVNKHECVICGVEYDSNTLARHNRN</sequence>
<evidence type="ECO:0000313" key="3">
    <source>
        <dbReference type="Proteomes" id="UP000198287"/>
    </source>
</evidence>
<dbReference type="OrthoDB" id="239262at2759"/>
<proteinExistence type="predicted"/>
<accession>A0A226EM74</accession>
<dbReference type="Proteomes" id="UP000198287">
    <property type="component" value="Unassembled WGS sequence"/>
</dbReference>
<organism evidence="2 3">
    <name type="scientific">Folsomia candida</name>
    <name type="common">Springtail</name>
    <dbReference type="NCBI Taxonomy" id="158441"/>
    <lineage>
        <taxon>Eukaryota</taxon>
        <taxon>Metazoa</taxon>
        <taxon>Ecdysozoa</taxon>
        <taxon>Arthropoda</taxon>
        <taxon>Hexapoda</taxon>
        <taxon>Collembola</taxon>
        <taxon>Entomobryomorpha</taxon>
        <taxon>Isotomoidea</taxon>
        <taxon>Isotomidae</taxon>
        <taxon>Proisotominae</taxon>
        <taxon>Folsomia</taxon>
    </lineage>
</organism>
<evidence type="ECO:0000256" key="1">
    <source>
        <dbReference type="SAM" id="MobiDB-lite"/>
    </source>
</evidence>
<reference evidence="2 3" key="1">
    <citation type="submission" date="2015-12" db="EMBL/GenBank/DDBJ databases">
        <title>The genome of Folsomia candida.</title>
        <authorList>
            <person name="Faddeeva A."/>
            <person name="Derks M.F."/>
            <person name="Anvar Y."/>
            <person name="Smit S."/>
            <person name="Van Straalen N."/>
            <person name="Roelofs D."/>
        </authorList>
    </citation>
    <scope>NUCLEOTIDE SEQUENCE [LARGE SCALE GENOMIC DNA]</scope>
    <source>
        <strain evidence="2 3">VU population</strain>
        <tissue evidence="2">Whole body</tissue>
    </source>
</reference>
<dbReference type="EMBL" id="LNIX01000003">
    <property type="protein sequence ID" value="OXA58785.1"/>
    <property type="molecule type" value="Genomic_DNA"/>
</dbReference>
<keyword evidence="3" id="KW-1185">Reference proteome</keyword>
<feature type="compositionally biased region" description="Basic and acidic residues" evidence="1">
    <location>
        <begin position="68"/>
        <end position="81"/>
    </location>
</feature>
<gene>
    <name evidence="2" type="ORF">Fcan01_07413</name>
</gene>
<feature type="compositionally biased region" description="Basic and acidic residues" evidence="1">
    <location>
        <begin position="38"/>
        <end position="48"/>
    </location>
</feature>